<reference evidence="1 2" key="1">
    <citation type="journal article" date="2014" name="Appl. Environ. Microbiol.">
        <title>Insights into the Microbial Degradation of Rubber and Gutta-Percha by Analysis of the Complete Genome of Nocardia nova SH22a.</title>
        <authorList>
            <person name="Luo Q."/>
            <person name="Hiessl S."/>
            <person name="Poehlein A."/>
            <person name="Daniel R."/>
            <person name="Steinbuchel A."/>
        </authorList>
    </citation>
    <scope>NUCLEOTIDE SEQUENCE [LARGE SCALE GENOMIC DNA]</scope>
    <source>
        <strain evidence="1">SH22a</strain>
    </source>
</reference>
<sequence>MTWKDQHARTDILREVLARAVADPAAPGLFHDLPDSDRLFGGPTGVLAALRYRWDNHLYAKLDQAQIEGRSAEEAYRELSAEQPVLRAVLDAHRVRQGHREPVLAR</sequence>
<organism evidence="1 2">
    <name type="scientific">Nocardia nova SH22a</name>
    <dbReference type="NCBI Taxonomy" id="1415166"/>
    <lineage>
        <taxon>Bacteria</taxon>
        <taxon>Bacillati</taxon>
        <taxon>Actinomycetota</taxon>
        <taxon>Actinomycetes</taxon>
        <taxon>Mycobacteriales</taxon>
        <taxon>Nocardiaceae</taxon>
        <taxon>Nocardia</taxon>
    </lineage>
</organism>
<dbReference type="PATRIC" id="fig|1415166.3.peg.5898"/>
<dbReference type="eggNOG" id="ENOG5030HPB">
    <property type="taxonomic scope" value="Bacteria"/>
</dbReference>
<dbReference type="RefSeq" id="WP_025351860.1">
    <property type="nucleotide sequence ID" value="NZ_CP006850.1"/>
</dbReference>
<evidence type="ECO:0000313" key="1">
    <source>
        <dbReference type="EMBL" id="AHH20501.1"/>
    </source>
</evidence>
<keyword evidence="2" id="KW-1185">Reference proteome</keyword>
<accession>W5TTH9</accession>
<dbReference type="Proteomes" id="UP000019150">
    <property type="component" value="Chromosome"/>
</dbReference>
<evidence type="ECO:0000313" key="2">
    <source>
        <dbReference type="Proteomes" id="UP000019150"/>
    </source>
</evidence>
<dbReference type="KEGG" id="nno:NONO_c57230"/>
<dbReference type="HOGENOM" id="CLU_2220423_0_0_11"/>
<protein>
    <submittedName>
        <fullName evidence="1">Uncharacterized protein</fullName>
    </submittedName>
</protein>
<name>W5TTH9_9NOCA</name>
<dbReference type="STRING" id="1415166.NONO_c57230"/>
<dbReference type="OrthoDB" id="3773711at2"/>
<dbReference type="EMBL" id="CP006850">
    <property type="protein sequence ID" value="AHH20501.1"/>
    <property type="molecule type" value="Genomic_DNA"/>
</dbReference>
<gene>
    <name evidence="1" type="ORF">NONO_c57230</name>
</gene>
<proteinExistence type="predicted"/>
<dbReference type="AlphaFoldDB" id="W5TTH9"/>